<proteinExistence type="predicted"/>
<feature type="region of interest" description="Disordered" evidence="1">
    <location>
        <begin position="449"/>
        <end position="469"/>
    </location>
</feature>
<reference evidence="2 3" key="1">
    <citation type="journal article" date="2012" name="BMC Genomics">
        <title>Sequencing the genome of Marssonina brunnea reveals fungus-poplar co-evolution.</title>
        <authorList>
            <person name="Zhu S."/>
            <person name="Cao Y.-Z."/>
            <person name="Jiang C."/>
            <person name="Tan B.-Y."/>
            <person name="Wang Z."/>
            <person name="Feng S."/>
            <person name="Zhang L."/>
            <person name="Su X.-H."/>
            <person name="Brejova B."/>
            <person name="Vinar T."/>
            <person name="Xu M."/>
            <person name="Wang M.-X."/>
            <person name="Zhang S.-G."/>
            <person name="Huang M.-R."/>
            <person name="Wu R."/>
            <person name="Zhou Y."/>
        </authorList>
    </citation>
    <scope>NUCLEOTIDE SEQUENCE [LARGE SCALE GENOMIC DNA]</scope>
    <source>
        <strain evidence="2 3">MB_m1</strain>
    </source>
</reference>
<dbReference type="HOGENOM" id="CLU_582743_0_0_1"/>
<evidence type="ECO:0000256" key="1">
    <source>
        <dbReference type="SAM" id="MobiDB-lite"/>
    </source>
</evidence>
<dbReference type="EMBL" id="JH921439">
    <property type="protein sequence ID" value="EKD16352.1"/>
    <property type="molecule type" value="Genomic_DNA"/>
</dbReference>
<evidence type="ECO:0000313" key="3">
    <source>
        <dbReference type="Proteomes" id="UP000006753"/>
    </source>
</evidence>
<sequence length="469" mass="52934">MPTPTIHSEVQARINRLYRRVNYLRQVCLPLRAMQMLESMHHQVASHEFNIRRHNNSAPQASDMKARLNQFFSRSIASTRLAIAWEPRRDHPPEKHNGPSITIEESSSITAFLHPVGKSPPTAFRTIAQDTTNHFRLTFGFCKETLRSIRHFLGAQEDSATPKTTADLKFTTGTCQRVVVSAYTNCIGFAYFNRPAPKDPHGITAVWVGLKKGVVPTDEDGQREMRVVEEVLARFHKHDSNASSGNLDRYFLKAIKYIITRDTELAAFIHIGAVPPKFPWMIGGKHPQDGWDPNTGLPRGAFAFTNPKAKQAILAKSLEIRRGKGIYATNKLLNATTDSFTRLFSPIWAEFIAGVDSKDPDAQREKGMVYRGLEEFHKQDSLDGFQEVLLEPSQAYIDRTRLQWPQLCKAADHFNTSRVFFENMLNIVSFHFLSMCQLLTSACPTGNYGAATDQNSSKRPGIEDSEEDL</sequence>
<evidence type="ECO:0000313" key="2">
    <source>
        <dbReference type="EMBL" id="EKD16352.1"/>
    </source>
</evidence>
<organism evidence="2 3">
    <name type="scientific">Marssonina brunnea f. sp. multigermtubi (strain MB_m1)</name>
    <name type="common">Marssonina leaf spot fungus</name>
    <dbReference type="NCBI Taxonomy" id="1072389"/>
    <lineage>
        <taxon>Eukaryota</taxon>
        <taxon>Fungi</taxon>
        <taxon>Dikarya</taxon>
        <taxon>Ascomycota</taxon>
        <taxon>Pezizomycotina</taxon>
        <taxon>Leotiomycetes</taxon>
        <taxon>Helotiales</taxon>
        <taxon>Drepanopezizaceae</taxon>
        <taxon>Drepanopeziza</taxon>
    </lineage>
</organism>
<protein>
    <submittedName>
        <fullName evidence="2">Uncharacterized protein</fullName>
    </submittedName>
</protein>
<dbReference type="InParanoid" id="K1WV66"/>
<dbReference type="Proteomes" id="UP000006753">
    <property type="component" value="Unassembled WGS sequence"/>
</dbReference>
<dbReference type="AlphaFoldDB" id="K1WV66"/>
<dbReference type="OrthoDB" id="3559020at2759"/>
<accession>K1WV66</accession>
<name>K1WV66_MARBU</name>
<keyword evidence="3" id="KW-1185">Reference proteome</keyword>
<dbReference type="KEGG" id="mbe:MBM_05646"/>
<gene>
    <name evidence="2" type="ORF">MBM_05646</name>
</gene>